<dbReference type="RefSeq" id="WP_353332833.1">
    <property type="nucleotide sequence ID" value="NZ_AP028055.1"/>
</dbReference>
<dbReference type="Proteomes" id="UP001496674">
    <property type="component" value="Chromosome"/>
</dbReference>
<evidence type="ECO:0000313" key="3">
    <source>
        <dbReference type="Proteomes" id="UP001496674"/>
    </source>
</evidence>
<feature type="chain" id="PRO_5047047806" description="SusD/RagB family nutrient-binding outer membrane lipoprotein" evidence="1">
    <location>
        <begin position="20"/>
        <end position="612"/>
    </location>
</feature>
<keyword evidence="1" id="KW-0732">Signal</keyword>
<dbReference type="Pfam" id="PF12771">
    <property type="entry name" value="SusD-like_2"/>
    <property type="match status" value="2"/>
</dbReference>
<organism evidence="2 3">
    <name type="scientific">Bacteroides sedimenti</name>
    <dbReference type="NCBI Taxonomy" id="2136147"/>
    <lineage>
        <taxon>Bacteria</taxon>
        <taxon>Pseudomonadati</taxon>
        <taxon>Bacteroidota</taxon>
        <taxon>Bacteroidia</taxon>
        <taxon>Bacteroidales</taxon>
        <taxon>Bacteroidaceae</taxon>
        <taxon>Bacteroides</taxon>
    </lineage>
</organism>
<dbReference type="InterPro" id="IPR011990">
    <property type="entry name" value="TPR-like_helical_dom_sf"/>
</dbReference>
<keyword evidence="3" id="KW-1185">Reference proteome</keyword>
<proteinExistence type="predicted"/>
<dbReference type="InterPro" id="IPR041662">
    <property type="entry name" value="SusD-like_2"/>
</dbReference>
<name>A0ABM8I7Q3_9BACE</name>
<dbReference type="EMBL" id="AP028055">
    <property type="protein sequence ID" value="BEG98138.1"/>
    <property type="molecule type" value="Genomic_DNA"/>
</dbReference>
<feature type="signal peptide" evidence="1">
    <location>
        <begin position="1"/>
        <end position="19"/>
    </location>
</feature>
<gene>
    <name evidence="2" type="ORF">BSYN_04030</name>
</gene>
<reference evidence="2 3" key="1">
    <citation type="submission" date="2023-04" db="EMBL/GenBank/DDBJ databases">
        <title>Draft genome sequence of acteroides sedimenti strain YN3PY1.</title>
        <authorList>
            <person name="Yoshida N."/>
        </authorList>
    </citation>
    <scope>NUCLEOTIDE SEQUENCE [LARGE SCALE GENOMIC DNA]</scope>
    <source>
        <strain evidence="2 3">YN3PY1</strain>
    </source>
</reference>
<accession>A0ABM8I7Q3</accession>
<evidence type="ECO:0000256" key="1">
    <source>
        <dbReference type="SAM" id="SignalP"/>
    </source>
</evidence>
<evidence type="ECO:0000313" key="2">
    <source>
        <dbReference type="EMBL" id="BEG98138.1"/>
    </source>
</evidence>
<dbReference type="Gene3D" id="1.25.40.390">
    <property type="match status" value="2"/>
</dbReference>
<dbReference type="SUPFAM" id="SSF48452">
    <property type="entry name" value="TPR-like"/>
    <property type="match status" value="1"/>
</dbReference>
<sequence>MKKLIYFSLSILFMFSLNACSDYLDINDNPNTPNSTVPTPDQRLMIIQTNFSDAYESSGTRGCWFTGNITKTYGTTTNDKNIKWAPVIGTTTWPYQAWFIYTAANLEPLIDKATKEEAWHYIGAAKLIHAWGFMTMVDVYGEMPYKEALTDKITPKYDDGETIFNGCLQTLDEAIKYFEMSQPVTATPLSKGDVWNGGDVNKWIKLAYGLKARWLNNLSKKKGYNPDAVLAALEKAGQSNSDNTVMRYINSSDTKQAALRALQHQNLSSTTSRITKWYLDLLTNTFTGGSGVEDPRTDLLVPSAQFRINGTLKYIRTKGVDMFNSDIRKNSGPIAYNIYSRSQDMYGGKFYDKDGKPINMDIWYTSSKVTARLGDSIYVPIYSECLSWLVNGGTDDRYIAANYNGKTNQIISTGTFYTRADAPGHLLCYPELCFIKAEVLFRKGDKAGALTAYKAGIRAHMELMNEKLSTYDQTQFGKQIIPAAAINDFLASAAVAQTTAQLTMAKIMQQKYIACSYSLQNWNDMRRFNYSAGNIKDFGVVYPDFKRPYEFDSESATHFTDNSDPNNERYWIRRFQQCTHEVNYNIDNLKKSNPEATLPTVNSLPVWWDTAD</sequence>
<evidence type="ECO:0008006" key="4">
    <source>
        <dbReference type="Google" id="ProtNLM"/>
    </source>
</evidence>
<protein>
    <recommendedName>
        <fullName evidence="4">SusD/RagB family nutrient-binding outer membrane lipoprotein</fullName>
    </recommendedName>
</protein>